<proteinExistence type="predicted"/>
<evidence type="ECO:0000313" key="2">
    <source>
        <dbReference type="EMBL" id="KAF0910246.1"/>
    </source>
</evidence>
<comment type="caution">
    <text evidence="2">The sequence shown here is derived from an EMBL/GenBank/DDBJ whole genome shotgun (WGS) entry which is preliminary data.</text>
</comment>
<dbReference type="PANTHER" id="PTHR31100:SF20">
    <property type="entry name" value="AT-HOOK MOTIF NUCLEAR-LOCALIZED PROTEIN"/>
    <property type="match status" value="1"/>
</dbReference>
<dbReference type="GO" id="GO:0005634">
    <property type="term" value="C:nucleus"/>
    <property type="evidence" value="ECO:0007669"/>
    <property type="project" value="TreeGrafter"/>
</dbReference>
<dbReference type="SUPFAM" id="SSF117856">
    <property type="entry name" value="AF0104/ALDC/Ptd012-like"/>
    <property type="match status" value="1"/>
</dbReference>
<dbReference type="OrthoDB" id="2156856at2759"/>
<evidence type="ECO:0000313" key="3">
    <source>
        <dbReference type="Proteomes" id="UP000479710"/>
    </source>
</evidence>
<dbReference type="CDD" id="cd11378">
    <property type="entry name" value="DUF296"/>
    <property type="match status" value="1"/>
</dbReference>
<name>A0A6G1DCU6_9ORYZ</name>
<dbReference type="Pfam" id="PF03479">
    <property type="entry name" value="PCC"/>
    <property type="match status" value="1"/>
</dbReference>
<evidence type="ECO:0000259" key="1">
    <source>
        <dbReference type="PROSITE" id="PS51742"/>
    </source>
</evidence>
<reference evidence="2 3" key="1">
    <citation type="submission" date="2019-11" db="EMBL/GenBank/DDBJ databases">
        <title>Whole genome sequence of Oryza granulata.</title>
        <authorList>
            <person name="Li W."/>
        </authorList>
    </citation>
    <scope>NUCLEOTIDE SEQUENCE [LARGE SCALE GENOMIC DNA]</scope>
    <source>
        <strain evidence="3">cv. Menghai</strain>
        <tissue evidence="2">Leaf</tissue>
    </source>
</reference>
<dbReference type="PROSITE" id="PS51742">
    <property type="entry name" value="PPC"/>
    <property type="match status" value="1"/>
</dbReference>
<dbReference type="GO" id="GO:0010228">
    <property type="term" value="P:vegetative to reproductive phase transition of meristem"/>
    <property type="evidence" value="ECO:0007669"/>
    <property type="project" value="TreeGrafter"/>
</dbReference>
<dbReference type="GO" id="GO:0003680">
    <property type="term" value="F:minor groove of adenine-thymine-rich DNA binding"/>
    <property type="evidence" value="ECO:0007669"/>
    <property type="project" value="InterPro"/>
</dbReference>
<dbReference type="Proteomes" id="UP000479710">
    <property type="component" value="Unassembled WGS sequence"/>
</dbReference>
<feature type="domain" description="PPC" evidence="1">
    <location>
        <begin position="22"/>
        <end position="106"/>
    </location>
</feature>
<dbReference type="AlphaFoldDB" id="A0A6G1DCU6"/>
<protein>
    <recommendedName>
        <fullName evidence="1">PPC domain-containing protein</fullName>
    </recommendedName>
</protein>
<accession>A0A6G1DCU6</accession>
<organism evidence="2 3">
    <name type="scientific">Oryza meyeriana var. granulata</name>
    <dbReference type="NCBI Taxonomy" id="110450"/>
    <lineage>
        <taxon>Eukaryota</taxon>
        <taxon>Viridiplantae</taxon>
        <taxon>Streptophyta</taxon>
        <taxon>Embryophyta</taxon>
        <taxon>Tracheophyta</taxon>
        <taxon>Spermatophyta</taxon>
        <taxon>Magnoliopsida</taxon>
        <taxon>Liliopsida</taxon>
        <taxon>Poales</taxon>
        <taxon>Poaceae</taxon>
        <taxon>BOP clade</taxon>
        <taxon>Oryzoideae</taxon>
        <taxon>Oryzeae</taxon>
        <taxon>Oryzinae</taxon>
        <taxon>Oryza</taxon>
        <taxon>Oryza meyeriana</taxon>
    </lineage>
</organism>
<dbReference type="Gene3D" id="3.30.1330.80">
    <property type="entry name" value="Hypothetical protein, similar to alpha- acetolactate decarboxylase, domain 2"/>
    <property type="match status" value="1"/>
</dbReference>
<dbReference type="PANTHER" id="PTHR31100">
    <property type="entry name" value="AT-HOOK MOTIF NUCLEAR-LOCALIZED PROTEIN 15"/>
    <property type="match status" value="1"/>
</dbReference>
<sequence length="106" mass="10700">MGRPLGSKNKPKSPMIIARDSADALHSHIIEVAPGADVATCVVEYARRRGRSVCLLGASGVVADVAVHGAAALLPGRFEHLSVMGTVLPPPAQPGASGLSVLLSAG</sequence>
<dbReference type="InterPro" id="IPR005175">
    <property type="entry name" value="PPC_dom"/>
</dbReference>
<keyword evidence="3" id="KW-1185">Reference proteome</keyword>
<dbReference type="EMBL" id="SPHZ02000006">
    <property type="protein sequence ID" value="KAF0910246.1"/>
    <property type="molecule type" value="Genomic_DNA"/>
</dbReference>
<dbReference type="GO" id="GO:0003700">
    <property type="term" value="F:DNA-binding transcription factor activity"/>
    <property type="evidence" value="ECO:0007669"/>
    <property type="project" value="TreeGrafter"/>
</dbReference>
<gene>
    <name evidence="2" type="ORF">E2562_001434</name>
</gene>
<dbReference type="InterPro" id="IPR014476">
    <property type="entry name" value="AHL15-29"/>
</dbReference>